<dbReference type="Proteomes" id="UP000265520">
    <property type="component" value="Unassembled WGS sequence"/>
</dbReference>
<name>A0A392QBU6_9FABA</name>
<proteinExistence type="predicted"/>
<keyword evidence="3" id="KW-1185">Reference proteome</keyword>
<evidence type="ECO:0000313" key="2">
    <source>
        <dbReference type="EMBL" id="MCI21853.1"/>
    </source>
</evidence>
<organism evidence="2 3">
    <name type="scientific">Trifolium medium</name>
    <dbReference type="NCBI Taxonomy" id="97028"/>
    <lineage>
        <taxon>Eukaryota</taxon>
        <taxon>Viridiplantae</taxon>
        <taxon>Streptophyta</taxon>
        <taxon>Embryophyta</taxon>
        <taxon>Tracheophyta</taxon>
        <taxon>Spermatophyta</taxon>
        <taxon>Magnoliopsida</taxon>
        <taxon>eudicotyledons</taxon>
        <taxon>Gunneridae</taxon>
        <taxon>Pentapetalae</taxon>
        <taxon>rosids</taxon>
        <taxon>fabids</taxon>
        <taxon>Fabales</taxon>
        <taxon>Fabaceae</taxon>
        <taxon>Papilionoideae</taxon>
        <taxon>50 kb inversion clade</taxon>
        <taxon>NPAAA clade</taxon>
        <taxon>Hologalegina</taxon>
        <taxon>IRL clade</taxon>
        <taxon>Trifolieae</taxon>
        <taxon>Trifolium</taxon>
    </lineage>
</organism>
<feature type="compositionally biased region" description="Low complexity" evidence="1">
    <location>
        <begin position="160"/>
        <end position="172"/>
    </location>
</feature>
<sequence length="192" mass="21390">MQHFTQGLRAQARMLLDASAGGSLKNKNENEAKDLVETMAQNEYRAHNDRSAKKKAGMLELDTQTTLLAQSKLMNTQMESLLKQFTNSSTAQAQVKAAQELECDFCRQPHENGACFPEGSEQAKYLSNFRKSNPNYNSYSNTYNSGWKDHPNFGLGGTQSQGTSQAQQQALPPKKPSPLEDTLMQFMKMTQG</sequence>
<evidence type="ECO:0000313" key="3">
    <source>
        <dbReference type="Proteomes" id="UP000265520"/>
    </source>
</evidence>
<protein>
    <submittedName>
        <fullName evidence="2">Uncharacterized protein</fullName>
    </submittedName>
</protein>
<dbReference type="EMBL" id="LXQA010127152">
    <property type="protein sequence ID" value="MCI21853.1"/>
    <property type="molecule type" value="Genomic_DNA"/>
</dbReference>
<feature type="region of interest" description="Disordered" evidence="1">
    <location>
        <begin position="148"/>
        <end position="180"/>
    </location>
</feature>
<feature type="non-terminal residue" evidence="2">
    <location>
        <position position="192"/>
    </location>
</feature>
<evidence type="ECO:0000256" key="1">
    <source>
        <dbReference type="SAM" id="MobiDB-lite"/>
    </source>
</evidence>
<comment type="caution">
    <text evidence="2">The sequence shown here is derived from an EMBL/GenBank/DDBJ whole genome shotgun (WGS) entry which is preliminary data.</text>
</comment>
<accession>A0A392QBU6</accession>
<reference evidence="2 3" key="1">
    <citation type="journal article" date="2018" name="Front. Plant Sci.">
        <title>Red Clover (Trifolium pratense) and Zigzag Clover (T. medium) - A Picture of Genomic Similarities and Differences.</title>
        <authorList>
            <person name="Dluhosova J."/>
            <person name="Istvanek J."/>
            <person name="Nedelnik J."/>
            <person name="Repkova J."/>
        </authorList>
    </citation>
    <scope>NUCLEOTIDE SEQUENCE [LARGE SCALE GENOMIC DNA]</scope>
    <source>
        <strain evidence="3">cv. 10/8</strain>
        <tissue evidence="2">Leaf</tissue>
    </source>
</reference>
<dbReference type="AlphaFoldDB" id="A0A392QBU6"/>